<evidence type="ECO:0000256" key="1">
    <source>
        <dbReference type="SAM" id="MobiDB-lite"/>
    </source>
</evidence>
<organism evidence="3">
    <name type="scientific">Sweet wormwood waikavirus</name>
    <dbReference type="NCBI Taxonomy" id="3115794"/>
    <lineage>
        <taxon>Viruses</taxon>
        <taxon>Riboviria</taxon>
        <taxon>Orthornavirae</taxon>
        <taxon>Pisuviricota</taxon>
        <taxon>Pisoniviricetes</taxon>
        <taxon>Picornavirales</taxon>
        <taxon>Secoviridae</taxon>
        <taxon>Waikavirus</taxon>
    </lineage>
</organism>
<feature type="transmembrane region" description="Helical" evidence="2">
    <location>
        <begin position="5"/>
        <end position="25"/>
    </location>
</feature>
<gene>
    <name evidence="3" type="primary">ORFX</name>
</gene>
<feature type="region of interest" description="Disordered" evidence="1">
    <location>
        <begin position="66"/>
        <end position="87"/>
    </location>
</feature>
<keyword evidence="2" id="KW-0472">Membrane</keyword>
<feature type="transmembrane region" description="Helical" evidence="2">
    <location>
        <begin position="31"/>
        <end position="52"/>
    </location>
</feature>
<evidence type="ECO:0000256" key="2">
    <source>
        <dbReference type="SAM" id="Phobius"/>
    </source>
</evidence>
<dbReference type="PROSITE" id="PS51257">
    <property type="entry name" value="PROKAR_LIPOPROTEIN"/>
    <property type="match status" value="1"/>
</dbReference>
<reference evidence="3" key="2">
    <citation type="journal article" date="2024" name="Arch. Virol.">
        <title>Probing of plant transcriptomes reveals the hidden genetic diversity of the family Secoviridae.</title>
        <authorList>
            <person name="Sidharthan V.K."/>
            <person name="Reddy V."/>
            <person name="Kiran G."/>
            <person name="Rajeswari V."/>
            <person name="Baranwal V.K."/>
            <person name="Kumar M.K."/>
            <person name="Kumar K.S."/>
        </authorList>
    </citation>
    <scope>NUCLEOTIDE SEQUENCE</scope>
    <source>
        <strain evidence="3">Art ann</strain>
    </source>
</reference>
<keyword evidence="2" id="KW-1133">Transmembrane helix</keyword>
<dbReference type="EMBL" id="BK065150">
    <property type="protein sequence ID" value="DBA54833.1"/>
    <property type="molecule type" value="Genomic_RNA"/>
</dbReference>
<proteinExistence type="predicted"/>
<sequence length="87" mass="9619">MQRILLIISLAINMCALFLGCMGLILKNVIIMIVGVFVVMLNIFLSVLALVIKPEENFSQFTERVSSGTPLARHAQPQPVLPRRGRG</sequence>
<name>A0AAT9JBC2_9SECO</name>
<keyword evidence="2" id="KW-0812">Transmembrane</keyword>
<evidence type="ECO:0000313" key="3">
    <source>
        <dbReference type="EMBL" id="DBA54833.1"/>
    </source>
</evidence>
<reference evidence="3" key="1">
    <citation type="submission" date="2023-11" db="EMBL/GenBank/DDBJ databases">
        <authorList>
            <person name="Sidharthan V.K."/>
            <person name="Reddy V."/>
            <person name="Kiran G."/>
            <person name="Rajeswari V."/>
            <person name="Baranwal V.K."/>
        </authorList>
    </citation>
    <scope>NUCLEOTIDE SEQUENCE</scope>
    <source>
        <strain evidence="3">Art ann</strain>
    </source>
</reference>
<protein>
    <submittedName>
        <fullName evidence="3">Uncharacterized protein</fullName>
    </submittedName>
</protein>
<accession>A0AAT9JBC2</accession>